<dbReference type="RefSeq" id="WP_344301822.1">
    <property type="nucleotide sequence ID" value="NZ_BAAAQQ010000002.1"/>
</dbReference>
<dbReference type="SUPFAM" id="SSF52540">
    <property type="entry name" value="P-loop containing nucleoside triphosphate hydrolases"/>
    <property type="match status" value="1"/>
</dbReference>
<keyword evidence="3" id="KW-0547">Nucleotide-binding</keyword>
<dbReference type="InterPro" id="IPR017871">
    <property type="entry name" value="ABC_transporter-like_CS"/>
</dbReference>
<evidence type="ECO:0000313" key="7">
    <source>
        <dbReference type="Proteomes" id="UP001500575"/>
    </source>
</evidence>
<dbReference type="PROSITE" id="PS50893">
    <property type="entry name" value="ABC_TRANSPORTER_2"/>
    <property type="match status" value="1"/>
</dbReference>
<dbReference type="CDD" id="cd03257">
    <property type="entry name" value="ABC_NikE_OppD_transporters"/>
    <property type="match status" value="1"/>
</dbReference>
<dbReference type="PANTHER" id="PTHR43776:SF7">
    <property type="entry name" value="D,D-DIPEPTIDE TRANSPORT ATP-BINDING PROTEIN DDPF-RELATED"/>
    <property type="match status" value="1"/>
</dbReference>
<keyword evidence="7" id="KW-1185">Reference proteome</keyword>
<organism evidence="6 7">
    <name type="scientific">Nocardioides bigeumensis</name>
    <dbReference type="NCBI Taxonomy" id="433657"/>
    <lineage>
        <taxon>Bacteria</taxon>
        <taxon>Bacillati</taxon>
        <taxon>Actinomycetota</taxon>
        <taxon>Actinomycetes</taxon>
        <taxon>Propionibacteriales</taxon>
        <taxon>Nocardioidaceae</taxon>
        <taxon>Nocardioides</taxon>
    </lineage>
</organism>
<dbReference type="PANTHER" id="PTHR43776">
    <property type="entry name" value="TRANSPORT ATP-BINDING PROTEIN"/>
    <property type="match status" value="1"/>
</dbReference>
<dbReference type="SMART" id="SM00382">
    <property type="entry name" value="AAA"/>
    <property type="match status" value="1"/>
</dbReference>
<dbReference type="InterPro" id="IPR050319">
    <property type="entry name" value="ABC_transp_ATP-bind"/>
</dbReference>
<evidence type="ECO:0000313" key="6">
    <source>
        <dbReference type="EMBL" id="GAA2114508.1"/>
    </source>
</evidence>
<comment type="caution">
    <text evidence="6">The sequence shown here is derived from an EMBL/GenBank/DDBJ whole genome shotgun (WGS) entry which is preliminary data.</text>
</comment>
<comment type="similarity">
    <text evidence="1">Belongs to the ABC transporter superfamily.</text>
</comment>
<dbReference type="InterPro" id="IPR003439">
    <property type="entry name" value="ABC_transporter-like_ATP-bd"/>
</dbReference>
<dbReference type="NCBIfam" id="TIGR01727">
    <property type="entry name" value="oligo_HPY"/>
    <property type="match status" value="1"/>
</dbReference>
<evidence type="ECO:0000256" key="4">
    <source>
        <dbReference type="ARBA" id="ARBA00022840"/>
    </source>
</evidence>
<proteinExistence type="inferred from homology"/>
<sequence length="372" mass="40988">MSTRLAQQGSGLGRDDGDVVLQVTDVKKYFPVKKGIVFQRTVGHVQAVDGVSLELRRGETLGVVGESGCGKSTLGRLLMGLERPTSGSIKLNGREIADLKGPELRKMRRNIQIVLQDPYSSLDPRMTVGDIVGEPYDVHPDALGDRDRRTTVQELLDVVGLDPSHVNRYPHQFSGGQRQRIGIARALALKPEIIVCDEPVSALDVSVQAQVVNLFEQLQQEFGLSYVFIAHDLSVVRHISDRVLVMYLGKGVEYGTEDQIYEHPTHPYTQALLSAVSVPDPRLRNHRDHIVLEGDVPSPVDPPSGCRFRTRCWKAEDICATDEPMLVIRDAAAHPSACHFATERDVVHALRRDVRTGGSHVVEHDGDGAASR</sequence>
<dbReference type="InterPro" id="IPR027417">
    <property type="entry name" value="P-loop_NTPase"/>
</dbReference>
<feature type="domain" description="ABC transporter" evidence="5">
    <location>
        <begin position="21"/>
        <end position="273"/>
    </location>
</feature>
<gene>
    <name evidence="6" type="ORF">GCM10009843_03030</name>
</gene>
<dbReference type="PROSITE" id="PS00211">
    <property type="entry name" value="ABC_TRANSPORTER_1"/>
    <property type="match status" value="1"/>
</dbReference>
<dbReference type="Gene3D" id="3.40.50.300">
    <property type="entry name" value="P-loop containing nucleotide triphosphate hydrolases"/>
    <property type="match status" value="1"/>
</dbReference>
<accession>A0ABN2XLR4</accession>
<keyword evidence="2" id="KW-0813">Transport</keyword>
<dbReference type="Pfam" id="PF00005">
    <property type="entry name" value="ABC_tran"/>
    <property type="match status" value="1"/>
</dbReference>
<dbReference type="Proteomes" id="UP001500575">
    <property type="component" value="Unassembled WGS sequence"/>
</dbReference>
<name>A0ABN2XLR4_9ACTN</name>
<evidence type="ECO:0000256" key="3">
    <source>
        <dbReference type="ARBA" id="ARBA00022741"/>
    </source>
</evidence>
<evidence type="ECO:0000256" key="2">
    <source>
        <dbReference type="ARBA" id="ARBA00022448"/>
    </source>
</evidence>
<evidence type="ECO:0000259" key="5">
    <source>
        <dbReference type="PROSITE" id="PS50893"/>
    </source>
</evidence>
<evidence type="ECO:0000256" key="1">
    <source>
        <dbReference type="ARBA" id="ARBA00005417"/>
    </source>
</evidence>
<dbReference type="NCBIfam" id="NF008453">
    <property type="entry name" value="PRK11308.1"/>
    <property type="match status" value="1"/>
</dbReference>
<keyword evidence="4 6" id="KW-0067">ATP-binding</keyword>
<dbReference type="GO" id="GO:0005524">
    <property type="term" value="F:ATP binding"/>
    <property type="evidence" value="ECO:0007669"/>
    <property type="project" value="UniProtKB-KW"/>
</dbReference>
<dbReference type="InterPro" id="IPR003593">
    <property type="entry name" value="AAA+_ATPase"/>
</dbReference>
<dbReference type="Pfam" id="PF08352">
    <property type="entry name" value="oligo_HPY"/>
    <property type="match status" value="1"/>
</dbReference>
<dbReference type="EMBL" id="BAAAQQ010000002">
    <property type="protein sequence ID" value="GAA2114508.1"/>
    <property type="molecule type" value="Genomic_DNA"/>
</dbReference>
<dbReference type="InterPro" id="IPR013563">
    <property type="entry name" value="Oligopep_ABC_C"/>
</dbReference>
<reference evidence="6 7" key="1">
    <citation type="journal article" date="2019" name="Int. J. Syst. Evol. Microbiol.">
        <title>The Global Catalogue of Microorganisms (GCM) 10K type strain sequencing project: providing services to taxonomists for standard genome sequencing and annotation.</title>
        <authorList>
            <consortium name="The Broad Institute Genomics Platform"/>
            <consortium name="The Broad Institute Genome Sequencing Center for Infectious Disease"/>
            <person name="Wu L."/>
            <person name="Ma J."/>
        </authorList>
    </citation>
    <scope>NUCLEOTIDE SEQUENCE [LARGE SCALE GENOMIC DNA]</scope>
    <source>
        <strain evidence="6 7">JCM 16021</strain>
    </source>
</reference>
<protein>
    <submittedName>
        <fullName evidence="6">Dipeptide ABC transporter ATP-binding protein</fullName>
    </submittedName>
</protein>